<feature type="compositionally biased region" description="Basic and acidic residues" evidence="1">
    <location>
        <begin position="121"/>
        <end position="134"/>
    </location>
</feature>
<evidence type="ECO:0000259" key="3">
    <source>
        <dbReference type="Pfam" id="PF25372"/>
    </source>
</evidence>
<feature type="non-terminal residue" evidence="4">
    <location>
        <position position="1"/>
    </location>
</feature>
<keyword evidence="5" id="KW-1185">Reference proteome</keyword>
<gene>
    <name evidence="4" type="ORF">BN1708_012217</name>
</gene>
<accession>A0A0G4L7U5</accession>
<dbReference type="GO" id="GO:0031146">
    <property type="term" value="P:SCF-dependent proteasomal ubiquitin-dependent protein catabolic process"/>
    <property type="evidence" value="ECO:0007669"/>
    <property type="project" value="TreeGrafter"/>
</dbReference>
<evidence type="ECO:0000313" key="4">
    <source>
        <dbReference type="EMBL" id="CRK18046.1"/>
    </source>
</evidence>
<dbReference type="Proteomes" id="UP000044602">
    <property type="component" value="Unassembled WGS sequence"/>
</dbReference>
<name>A0A0G4L7U5_VERLO</name>
<organism evidence="4 5">
    <name type="scientific">Verticillium longisporum</name>
    <name type="common">Verticillium dahliae var. longisporum</name>
    <dbReference type="NCBI Taxonomy" id="100787"/>
    <lineage>
        <taxon>Eukaryota</taxon>
        <taxon>Fungi</taxon>
        <taxon>Dikarya</taxon>
        <taxon>Ascomycota</taxon>
        <taxon>Pezizomycotina</taxon>
        <taxon>Sordariomycetes</taxon>
        <taxon>Hypocreomycetidae</taxon>
        <taxon>Glomerellales</taxon>
        <taxon>Plectosphaerellaceae</taxon>
        <taxon>Verticillium</taxon>
    </lineage>
</organism>
<dbReference type="InterPro" id="IPR032675">
    <property type="entry name" value="LRR_dom_sf"/>
</dbReference>
<dbReference type="SMART" id="SM00367">
    <property type="entry name" value="LRR_CC"/>
    <property type="match status" value="5"/>
</dbReference>
<dbReference type="GO" id="GO:0019005">
    <property type="term" value="C:SCF ubiquitin ligase complex"/>
    <property type="evidence" value="ECO:0007669"/>
    <property type="project" value="TreeGrafter"/>
</dbReference>
<evidence type="ECO:0000313" key="5">
    <source>
        <dbReference type="Proteomes" id="UP000044602"/>
    </source>
</evidence>
<proteinExistence type="predicted"/>
<feature type="region of interest" description="Disordered" evidence="1">
    <location>
        <begin position="55"/>
        <end position="134"/>
    </location>
</feature>
<dbReference type="InterPro" id="IPR057207">
    <property type="entry name" value="FBXL15_LRR"/>
</dbReference>
<reference evidence="4 5" key="1">
    <citation type="submission" date="2015-05" db="EMBL/GenBank/DDBJ databases">
        <authorList>
            <person name="Wang D.B."/>
            <person name="Wang M."/>
        </authorList>
    </citation>
    <scope>NUCLEOTIDE SEQUENCE [LARGE SCALE GENOMIC DNA]</scope>
    <source>
        <strain evidence="4">VL1</strain>
    </source>
</reference>
<dbReference type="Pfam" id="PF23550">
    <property type="entry name" value="zf_Tbcl_Rhp7"/>
    <property type="match status" value="1"/>
</dbReference>
<protein>
    <submittedName>
        <fullName evidence="4">Uncharacterized protein</fullName>
    </submittedName>
</protein>
<dbReference type="STRING" id="100787.A0A0G4L7U5"/>
<sequence length="645" mass="70347">SRLIFLIISAASEVYTPTMVRNVTGPRSALTSFLAANNISAQQITRDVEQRRAAAAAALQNQAQDDDDQGDDNQDEPQQDGDGDHHMTNAADETAETIASADTSADVAAPATPPLATARQRAAEKRKASKLAADKIKARKAAKKAKKTGDDDGDFFGDLADLLDGPVVPVPGQLNNCEVCSKRFTVTPYSKAGPDGGLLCAACSRNAKKGDDKPKKKVTKSTGGVGRRRAVQSNIMDGNYHRGAKSLLTLCINTLVKNLGLAEDLGDLPSHVIDKIARSIAKRRLLDPKTLALFTRPSIETLSIYDGAKLTPDDYITVLMVCSNLRQLRVRNGIQFRDSVMTYLMGRTMSLEKLSLHGSNLISAGHWTEYLTTKGHTLTTLQVYYTNEHFGDDVLALLAGCCPKLERLKIYSNQEVTSDGMRKLGDIKTLKHISLHLLAPIAPKAYVSIIRDLGKNLETLSLKAAPSINDEALTAIKANCASLTKLRITQSEAITDEGFSDLFTDWSNPPLKFIDFDKDRHVDAEDAVENPNKIGLCADGFRALMAHSGRELCFLYISSCRSITKQAFEEVFVEHKQYPKLEILDISFCGEVDDFVVGCVFRSCPKLRQLKVFGCMKVTSQVKIPRGTLLIGVPNAMGVEIEGTE</sequence>
<evidence type="ECO:0000256" key="1">
    <source>
        <dbReference type="SAM" id="MobiDB-lite"/>
    </source>
</evidence>
<dbReference type="AlphaFoldDB" id="A0A0G4L7U5"/>
<feature type="compositionally biased region" description="Low complexity" evidence="1">
    <location>
        <begin position="108"/>
        <end position="120"/>
    </location>
</feature>
<dbReference type="InterPro" id="IPR006553">
    <property type="entry name" value="Leu-rich_rpt_Cys-con_subtyp"/>
</dbReference>
<evidence type="ECO:0000259" key="2">
    <source>
        <dbReference type="Pfam" id="PF23550"/>
    </source>
</evidence>
<dbReference type="FunFam" id="3.80.10.10:FF:000601">
    <property type="entry name" value="DNA repair protein Rad7, protein"/>
    <property type="match status" value="1"/>
</dbReference>
<dbReference type="InterPro" id="IPR056451">
    <property type="entry name" value="Znf_Tbcl_Rhp7"/>
</dbReference>
<dbReference type="EMBL" id="CVQH01009113">
    <property type="protein sequence ID" value="CRK18046.1"/>
    <property type="molecule type" value="Genomic_DNA"/>
</dbReference>
<dbReference type="SUPFAM" id="SSF52047">
    <property type="entry name" value="RNI-like"/>
    <property type="match status" value="1"/>
</dbReference>
<feature type="domain" description="DNA repair protein rhp7 treble clef" evidence="2">
    <location>
        <begin position="171"/>
        <end position="209"/>
    </location>
</feature>
<feature type="compositionally biased region" description="Acidic residues" evidence="1">
    <location>
        <begin position="64"/>
        <end position="81"/>
    </location>
</feature>
<dbReference type="PANTHER" id="PTHR13318">
    <property type="entry name" value="PARTNER OF PAIRED, ISOFORM B-RELATED"/>
    <property type="match status" value="1"/>
</dbReference>
<dbReference type="Gene3D" id="3.80.10.10">
    <property type="entry name" value="Ribonuclease Inhibitor"/>
    <property type="match status" value="1"/>
</dbReference>
<dbReference type="Pfam" id="PF25372">
    <property type="entry name" value="DUF7885"/>
    <property type="match status" value="1"/>
</dbReference>
<feature type="domain" description="F-box/LRR-repeat protein 15-like leucin rich repeat" evidence="3">
    <location>
        <begin position="304"/>
        <end position="500"/>
    </location>
</feature>